<dbReference type="PANTHER" id="PTHR30591:SF1">
    <property type="entry name" value="RECBCD ENZYME SUBUNIT RECC"/>
    <property type="match status" value="1"/>
</dbReference>
<dbReference type="eggNOG" id="COG1330">
    <property type="taxonomic scope" value="Bacteria"/>
</dbReference>
<dbReference type="KEGG" id="saci:Sinac_4521"/>
<sequence length="1152" mass="128117">MIRVWYSNHLERLAERLSGNLDTAERNPAAGLFERPPIVVPNPQIATYLKYEVARRAGIAAGLSFQVTEQFLATLLPPANPPMRLLDRASLRALFLEILGAGTEAGRPLPGPVRTYLDAAGDDAAARDLRQFQLATRLAQLARQYGDARPDLLRTWAQGATDLGEGPLAETEGWQRDLWTRLVGDGGTLSQARAKGGDHLILPPELFGQLKSLDGYRPPPLVHIFGFSYIWTGLREMLEHLGQSSEVHVYVPTSCRAFTERSAKASAEGHDLVRAWGRPGAEFSKMLAGLPGMSVRTEFVESAPETALGQLQKAILQGSNAAASPLAPDASLTVLACPGIRREAEVIAGEIWRLVREDDFRQGTSPDRLRFRDIAVLIADSRNRQSYQAHLRAAFEELYEIPATMIDLPLAGECRMVEAVLRLLDLPFGEFTRPQLLPLLTHPAVQAKFPGADADRWRTWCQQLEIVHGADRLDHEETYIDRDLFHWDQGLRRLVLGGFMTGPRCGDDRGFRLGDSEWLPHDEPVETQADAARLLLLVRSLVADARFARTARLTFTEWSAFFAKLFSAYLAGDSEVEQRALASCLREATGLKRLDLNGAVVGYRVACECLREAVEGLTDARGHYLADGVAIAPLLEMRALPFRVAFVCGLGEGCFPAADGPDPLDLLAHAQRQTGDISPRERDRYLFLETVTSTHDRLYLSYVARDAQTGESLEPSSVIHELLHHLGRDERVETEAAAWIRKEPLRRFENLDLFTAPVPSTAAQREAQARRLRPSFRAHSGPAATMTPEAIWRLEGPYRDWLGLCPPYQPKTSKPQDRLIQVSLREIRQFLECPLQSWARLRLRIRENEGDGAADRADEPFATTTRDQTTLLRSVFQDGLQHPSGKLSPALLEAMYLPRAEVLARSGLMPVGLFRESDRQRHLACLGAWHSGATHRGLLNQGPFRIQQFGRASENERVDALRDPISLDVPLPGPDGSTQPVRVEIHGRTELVSANLPGSLTCVTRDKTRPKDFFAGFLDAVVFNLTPGQDLRGGYQAHVLTHSSKGDPDQERHFQGIDSTKARTFLTDLLSEMLGAPHAYLLPCEAVFDFVVKRKRISESIEEIKEDHRKPCSSRYGPVPNFARFNPPDDDLAEAIIARRFGLFQECGGVIS</sequence>
<gene>
    <name evidence="11" type="ordered locus">Sinac_4521</name>
</gene>
<reference evidence="11 12" key="1">
    <citation type="submission" date="2012-02" db="EMBL/GenBank/DDBJ databases">
        <title>Complete sequence of chromosome of Singulisphaera acidiphila DSM 18658.</title>
        <authorList>
            <consortium name="US DOE Joint Genome Institute (JGI-PGF)"/>
            <person name="Lucas S."/>
            <person name="Copeland A."/>
            <person name="Lapidus A."/>
            <person name="Glavina del Rio T."/>
            <person name="Dalin E."/>
            <person name="Tice H."/>
            <person name="Bruce D."/>
            <person name="Goodwin L."/>
            <person name="Pitluck S."/>
            <person name="Peters L."/>
            <person name="Ovchinnikova G."/>
            <person name="Chertkov O."/>
            <person name="Kyrpides N."/>
            <person name="Mavromatis K."/>
            <person name="Ivanova N."/>
            <person name="Brettin T."/>
            <person name="Detter J.C."/>
            <person name="Han C."/>
            <person name="Larimer F."/>
            <person name="Land M."/>
            <person name="Hauser L."/>
            <person name="Markowitz V."/>
            <person name="Cheng J.-F."/>
            <person name="Hugenholtz P."/>
            <person name="Woyke T."/>
            <person name="Wu D."/>
            <person name="Tindall B."/>
            <person name="Pomrenke H."/>
            <person name="Brambilla E."/>
            <person name="Klenk H.-P."/>
            <person name="Eisen J.A."/>
        </authorList>
    </citation>
    <scope>NUCLEOTIDE SEQUENCE [LARGE SCALE GENOMIC DNA]</scope>
    <source>
        <strain evidence="12">ATCC BAA-1392 / DSM 18658 / VKM B-2454 / MOB10</strain>
    </source>
</reference>
<dbReference type="InterPro" id="IPR027417">
    <property type="entry name" value="P-loop_NTPase"/>
</dbReference>
<evidence type="ECO:0000256" key="7">
    <source>
        <dbReference type="ARBA" id="ARBA00022840"/>
    </source>
</evidence>
<dbReference type="RefSeq" id="WP_015247819.1">
    <property type="nucleotide sequence ID" value="NC_019892.1"/>
</dbReference>
<proteinExistence type="predicted"/>
<dbReference type="EMBL" id="CP003364">
    <property type="protein sequence ID" value="AGA28703.1"/>
    <property type="molecule type" value="Genomic_DNA"/>
</dbReference>
<keyword evidence="2" id="KW-0547">Nucleotide-binding</keyword>
<keyword evidence="12" id="KW-1185">Reference proteome</keyword>
<evidence type="ECO:0000256" key="9">
    <source>
        <dbReference type="ARBA" id="ARBA00023204"/>
    </source>
</evidence>
<keyword evidence="3" id="KW-0227">DNA damage</keyword>
<accession>L0DIQ9</accession>
<dbReference type="GO" id="GO:0004386">
    <property type="term" value="F:helicase activity"/>
    <property type="evidence" value="ECO:0007669"/>
    <property type="project" value="UniProtKB-KW"/>
</dbReference>
<dbReference type="OrthoDB" id="9762834at2"/>
<keyword evidence="7" id="KW-0067">ATP-binding</keyword>
<dbReference type="Gene3D" id="3.40.50.300">
    <property type="entry name" value="P-loop containing nucleotide triphosphate hydrolases"/>
    <property type="match status" value="2"/>
</dbReference>
<feature type="domain" description="RecC C-terminal" evidence="10">
    <location>
        <begin position="821"/>
        <end position="1071"/>
    </location>
</feature>
<dbReference type="GO" id="GO:0005524">
    <property type="term" value="F:ATP binding"/>
    <property type="evidence" value="ECO:0007669"/>
    <property type="project" value="UniProtKB-KW"/>
</dbReference>
<keyword evidence="6 11" id="KW-0269">Exonuclease</keyword>
<evidence type="ECO:0000256" key="5">
    <source>
        <dbReference type="ARBA" id="ARBA00022806"/>
    </source>
</evidence>
<dbReference type="AlphaFoldDB" id="L0DIQ9"/>
<keyword evidence="5" id="KW-0347">Helicase</keyword>
<dbReference type="Gene3D" id="1.10.10.160">
    <property type="match status" value="1"/>
</dbReference>
<evidence type="ECO:0000256" key="6">
    <source>
        <dbReference type="ARBA" id="ARBA00022839"/>
    </source>
</evidence>
<evidence type="ECO:0000256" key="2">
    <source>
        <dbReference type="ARBA" id="ARBA00022741"/>
    </source>
</evidence>
<dbReference type="Pfam" id="PF04257">
    <property type="entry name" value="Exonuc_V_gamma"/>
    <property type="match status" value="1"/>
</dbReference>
<dbReference type="SUPFAM" id="SSF52540">
    <property type="entry name" value="P-loop containing nucleoside triphosphate hydrolases"/>
    <property type="match status" value="2"/>
</dbReference>
<dbReference type="GO" id="GO:0003677">
    <property type="term" value="F:DNA binding"/>
    <property type="evidence" value="ECO:0007669"/>
    <property type="project" value="UniProtKB-KW"/>
</dbReference>
<organism evidence="11 12">
    <name type="scientific">Singulisphaera acidiphila (strain ATCC BAA-1392 / DSM 18658 / VKM B-2454 / MOB10)</name>
    <dbReference type="NCBI Taxonomy" id="886293"/>
    <lineage>
        <taxon>Bacteria</taxon>
        <taxon>Pseudomonadati</taxon>
        <taxon>Planctomycetota</taxon>
        <taxon>Planctomycetia</taxon>
        <taxon>Isosphaerales</taxon>
        <taxon>Isosphaeraceae</taxon>
        <taxon>Singulisphaera</taxon>
    </lineage>
</organism>
<dbReference type="Gene3D" id="3.40.50.10930">
    <property type="match status" value="1"/>
</dbReference>
<keyword evidence="4" id="KW-0378">Hydrolase</keyword>
<dbReference type="PIRSF" id="PIRSF000980">
    <property type="entry name" value="RecC"/>
    <property type="match status" value="1"/>
</dbReference>
<evidence type="ECO:0000313" key="11">
    <source>
        <dbReference type="EMBL" id="AGA28703.1"/>
    </source>
</evidence>
<dbReference type="STRING" id="886293.Sinac_4521"/>
<dbReference type="PANTHER" id="PTHR30591">
    <property type="entry name" value="RECBCD ENZYME SUBUNIT RECC"/>
    <property type="match status" value="1"/>
</dbReference>
<dbReference type="Proteomes" id="UP000010798">
    <property type="component" value="Chromosome"/>
</dbReference>
<protein>
    <submittedName>
        <fullName evidence="11">Exonuclease V gamma subunit</fullName>
    </submittedName>
</protein>
<dbReference type="InterPro" id="IPR041500">
    <property type="entry name" value="RecC_C"/>
</dbReference>
<evidence type="ECO:0000256" key="4">
    <source>
        <dbReference type="ARBA" id="ARBA00022801"/>
    </source>
</evidence>
<evidence type="ECO:0000259" key="10">
    <source>
        <dbReference type="Pfam" id="PF17946"/>
    </source>
</evidence>
<dbReference type="InterPro" id="IPR013986">
    <property type="entry name" value="DExx_box_DNA_helicase_dom_sf"/>
</dbReference>
<name>L0DIQ9_SINAD</name>
<dbReference type="Pfam" id="PF17946">
    <property type="entry name" value="RecC_C"/>
    <property type="match status" value="1"/>
</dbReference>
<dbReference type="InterPro" id="IPR011335">
    <property type="entry name" value="Restrct_endonuc-II-like"/>
</dbReference>
<dbReference type="GO" id="GO:0009338">
    <property type="term" value="C:exodeoxyribonuclease V complex"/>
    <property type="evidence" value="ECO:0007669"/>
    <property type="project" value="InterPro"/>
</dbReference>
<dbReference type="SUPFAM" id="SSF52980">
    <property type="entry name" value="Restriction endonuclease-like"/>
    <property type="match status" value="1"/>
</dbReference>
<keyword evidence="1" id="KW-0540">Nuclease</keyword>
<dbReference type="GO" id="GO:0006310">
    <property type="term" value="P:DNA recombination"/>
    <property type="evidence" value="ECO:0007669"/>
    <property type="project" value="TreeGrafter"/>
</dbReference>
<keyword evidence="8" id="KW-0238">DNA-binding</keyword>
<evidence type="ECO:0000313" key="12">
    <source>
        <dbReference type="Proteomes" id="UP000010798"/>
    </source>
</evidence>
<keyword evidence="9" id="KW-0234">DNA repair</keyword>
<dbReference type="InterPro" id="IPR006697">
    <property type="entry name" value="RecC"/>
</dbReference>
<evidence type="ECO:0000256" key="8">
    <source>
        <dbReference type="ARBA" id="ARBA00023125"/>
    </source>
</evidence>
<evidence type="ECO:0000256" key="3">
    <source>
        <dbReference type="ARBA" id="ARBA00022763"/>
    </source>
</evidence>
<dbReference type="Gene3D" id="1.10.486.10">
    <property type="entry name" value="PCRA, domain 4"/>
    <property type="match status" value="1"/>
</dbReference>
<dbReference type="GO" id="GO:0006281">
    <property type="term" value="P:DNA repair"/>
    <property type="evidence" value="ECO:0007669"/>
    <property type="project" value="UniProtKB-KW"/>
</dbReference>
<evidence type="ECO:0000256" key="1">
    <source>
        <dbReference type="ARBA" id="ARBA00022722"/>
    </source>
</evidence>
<dbReference type="GO" id="GO:0008854">
    <property type="term" value="F:exodeoxyribonuclease V activity"/>
    <property type="evidence" value="ECO:0007669"/>
    <property type="project" value="InterPro"/>
</dbReference>
<dbReference type="HOGENOM" id="CLU_276336_0_0_0"/>